<accession>A0A3Q2E482</accession>
<dbReference type="Proteomes" id="UP000265020">
    <property type="component" value="Unassembled WGS sequence"/>
</dbReference>
<reference evidence="2" key="2">
    <citation type="submission" date="2025-09" db="UniProtKB">
        <authorList>
            <consortium name="Ensembl"/>
        </authorList>
    </citation>
    <scope>IDENTIFICATION</scope>
</reference>
<proteinExistence type="predicted"/>
<dbReference type="OMA" id="THAVCAT"/>
<feature type="domain" description="YqaJ viral recombinase" evidence="1">
    <location>
        <begin position="186"/>
        <end position="326"/>
    </location>
</feature>
<keyword evidence="3" id="KW-1185">Reference proteome</keyword>
<reference evidence="2" key="1">
    <citation type="submission" date="2025-08" db="UniProtKB">
        <authorList>
            <consortium name="Ensembl"/>
        </authorList>
    </citation>
    <scope>IDENTIFICATION</scope>
</reference>
<evidence type="ECO:0000313" key="2">
    <source>
        <dbReference type="Ensembl" id="ENSCVAP00000026977.1"/>
    </source>
</evidence>
<organism evidence="2 3">
    <name type="scientific">Cyprinodon variegatus</name>
    <name type="common">Sheepshead minnow</name>
    <dbReference type="NCBI Taxonomy" id="28743"/>
    <lineage>
        <taxon>Eukaryota</taxon>
        <taxon>Metazoa</taxon>
        <taxon>Chordata</taxon>
        <taxon>Craniata</taxon>
        <taxon>Vertebrata</taxon>
        <taxon>Euteleostomi</taxon>
        <taxon>Actinopterygii</taxon>
        <taxon>Neopterygii</taxon>
        <taxon>Teleostei</taxon>
        <taxon>Neoteleostei</taxon>
        <taxon>Acanthomorphata</taxon>
        <taxon>Ovalentaria</taxon>
        <taxon>Atherinomorphae</taxon>
        <taxon>Cyprinodontiformes</taxon>
        <taxon>Cyprinodontidae</taxon>
        <taxon>Cyprinodon</taxon>
    </lineage>
</organism>
<dbReference type="InterPro" id="IPR011604">
    <property type="entry name" value="PDDEXK-like_dom_sf"/>
</dbReference>
<dbReference type="InterPro" id="IPR019080">
    <property type="entry name" value="YqaJ_viral_recombinase"/>
</dbReference>
<protein>
    <recommendedName>
        <fullName evidence="1">YqaJ viral recombinase domain-containing protein</fullName>
    </recommendedName>
</protein>
<dbReference type="Pfam" id="PF09588">
    <property type="entry name" value="YqaJ"/>
    <property type="match status" value="1"/>
</dbReference>
<dbReference type="GO" id="GO:0006281">
    <property type="term" value="P:DNA repair"/>
    <property type="evidence" value="ECO:0007669"/>
    <property type="project" value="UniProtKB-ARBA"/>
</dbReference>
<dbReference type="Gene3D" id="3.90.320.10">
    <property type="match status" value="1"/>
</dbReference>
<dbReference type="PANTHER" id="PTHR47526">
    <property type="entry name" value="ATP-DEPENDENT DNA HELICASE"/>
    <property type="match status" value="1"/>
</dbReference>
<evidence type="ECO:0000259" key="1">
    <source>
        <dbReference type="Pfam" id="PF09588"/>
    </source>
</evidence>
<dbReference type="SUPFAM" id="SSF52980">
    <property type="entry name" value="Restriction endonuclease-like"/>
    <property type="match status" value="1"/>
</dbReference>
<dbReference type="AlphaFoldDB" id="A0A3Q2E482"/>
<dbReference type="CDD" id="cd22343">
    <property type="entry name" value="PDDEXK_lambda_exonuclease-like"/>
    <property type="match status" value="1"/>
</dbReference>
<sequence>MAGIGESCTHVAAMLFKLEVIVRCRETVTVTGRPAYWMIPGNLSKVEPEPGYKIDFTSSKAKRKTLNKLLEGGTVAAPGIRTKRTKTTSTVSNEQLDSFFRAIHKASPQAAVLSCLPEYCEAFIDQVQPFTVPRTLHSLCDATMEGKDISVLRKHCKSLVRRTALSNKQAEYIECTTRKQNKSLTWHHYRAGRVTASNMHSVYVANLDKPSQSVINAVCYPTNETNSSSAISNRDHFGFEVTQCGFFVNPKFPEVGASPDGLVHCICCGRGCIEIKCSYKYSDLTVIEACNSSDRNFCLELHEGEMRLKPQHPYYKQVQTQIFGTETEYCDFVMWTKKDLAVIRVAPDLELWTAILEKAKQFFVCVSLPELRETEILTKT</sequence>
<dbReference type="Ensembl" id="ENSCVAT00000017575.1">
    <property type="protein sequence ID" value="ENSCVAP00000026977.1"/>
    <property type="gene ID" value="ENSCVAG00000012959.1"/>
</dbReference>
<evidence type="ECO:0000313" key="3">
    <source>
        <dbReference type="Proteomes" id="UP000265020"/>
    </source>
</evidence>
<dbReference type="InterPro" id="IPR011335">
    <property type="entry name" value="Restrct_endonuc-II-like"/>
</dbReference>
<dbReference type="STRING" id="28743.ENSCVAP00000026977"/>
<dbReference type="GeneTree" id="ENSGT01030000234869"/>
<name>A0A3Q2E482_CYPVA</name>
<dbReference type="PANTHER" id="PTHR47526:SF4">
    <property type="entry name" value="SWIM-TYPE DOMAIN-CONTAINING PROTEIN"/>
    <property type="match status" value="1"/>
</dbReference>